<accession>A0A3B1C8M3</accession>
<sequence length="191" mass="21757">MATVSVEKTSILAGILYPAERIMARLRYAQKFMLVFILFMVPLLVSGYLLVKEIGADVVFLKKEHKGVEYIGAVRQLLEHLPQHRGMAFAYLNGNESFRQKVIDKGKQIDADFLALEKQEQKLGGELKTRQKFNVLKQNWQQLQSRSMQVSADESFREHSKLVDQVLDLITHAADTSGLILDPALDSFYLM</sequence>
<feature type="transmembrane region" description="Helical" evidence="1">
    <location>
        <begin position="32"/>
        <end position="51"/>
    </location>
</feature>
<evidence type="ECO:0000256" key="1">
    <source>
        <dbReference type="SAM" id="Phobius"/>
    </source>
</evidence>
<evidence type="ECO:0000313" key="2">
    <source>
        <dbReference type="EMBL" id="VAX13197.1"/>
    </source>
</evidence>
<organism evidence="2">
    <name type="scientific">hydrothermal vent metagenome</name>
    <dbReference type="NCBI Taxonomy" id="652676"/>
    <lineage>
        <taxon>unclassified sequences</taxon>
        <taxon>metagenomes</taxon>
        <taxon>ecological metagenomes</taxon>
    </lineage>
</organism>
<keyword evidence="1" id="KW-1133">Transmembrane helix</keyword>
<dbReference type="EMBL" id="UOFZ01000104">
    <property type="protein sequence ID" value="VAX13197.1"/>
    <property type="molecule type" value="Genomic_DNA"/>
</dbReference>
<dbReference type="AlphaFoldDB" id="A0A3B1C8M3"/>
<keyword evidence="1" id="KW-0812">Transmembrane</keyword>
<protein>
    <recommendedName>
        <fullName evidence="3">Methyl-accepting chemotaxis protein</fullName>
    </recommendedName>
</protein>
<gene>
    <name evidence="2" type="ORF">MNBD_GAMMA24-1957</name>
</gene>
<keyword evidence="1" id="KW-0472">Membrane</keyword>
<evidence type="ECO:0008006" key="3">
    <source>
        <dbReference type="Google" id="ProtNLM"/>
    </source>
</evidence>
<feature type="non-terminal residue" evidence="2">
    <location>
        <position position="191"/>
    </location>
</feature>
<proteinExistence type="predicted"/>
<name>A0A3B1C8M3_9ZZZZ</name>
<reference evidence="2" key="1">
    <citation type="submission" date="2018-06" db="EMBL/GenBank/DDBJ databases">
        <authorList>
            <person name="Zhirakovskaya E."/>
        </authorList>
    </citation>
    <scope>NUCLEOTIDE SEQUENCE</scope>
</reference>